<dbReference type="AlphaFoldDB" id="A0A3M0FVN7"/>
<sequence length="899" mass="97777">MKKILKITGVTVLVLAILLALAPMLFKGKIEDLVKKTINNNVNAQVEWADLDLSLFRSFPDATVVINDFTVINNAPFAGDTLASGKRLQIDMGVMQLFKNASDDPISVDALKLDEALVNIKIDSVGNANYDIAKETNDSASAKPVLSRETASKPFVFDLQQYEITDSKINYQDESNKTYLKLTEVNHEGQGDFSAVSSDLDTETTAKVSFDYDGINYLDNHDLDLTAVIQMDLENQKYTFKENSGHINALPLTFDGFVQVIEEGSDIDLSFQTPDSDFKNFLAVIPKTYAKNLDGVETSGDFRVSGKISGKATETTIPQLDIEILSNNASFNYPQLPKRMDNIDIDVKIKNETGNADDTYIAINALKFRIDDDIFQANGTLRNLTANMLVNLAIKGALDLKSIEQVYPLNLDTPLQGRLVADVTTAFDMNSVEKQQYQNIKSNGTASLSNFEYKTPELPNPIKISNANVKFNPGTITLNEFTATSGKTDMNATGSIENLIPFIMSKEDLKGRFNVKSKVFNLNDFAVAETKPTTKSSGSGTINGTNTTGEKSVKIPDFLDASLSFQADKVIYDNLELTNAKGTVAIANEEAQISGLNSGIFGGDAGLSGNVKTRDGKPTFDMTLDLSSIDIDRSFKELDMLKGLAPVAKALQGAFNTRINLKGQLDENFSPILSTIAGDAFAQILTAQVNPEQMPLLAQLDSKLDFINLNDLNLDKLKTTLTFNNGQVQVNPFDFKVKDIVVNVSGGHSFENVMNYNLKLDIPAKYLGSDVSGLLSKLTAEEKENLSVNLPVSLGGSFASPQVSLNTQSAISSLTTKIVDIQKQRAKDQVEDKLDDILGGILGGNKPKDSTATQGNGQTTDKPKTDEVIKDVATDILGGLFGKKKKKETAGAKKDSVNN</sequence>
<dbReference type="PANTHER" id="PTHR30441:SF8">
    <property type="entry name" value="DUF748 DOMAIN-CONTAINING PROTEIN"/>
    <property type="match status" value="1"/>
</dbReference>
<name>A0A3M0FVN7_9FLAO</name>
<dbReference type="EMBL" id="REFV01000016">
    <property type="protein sequence ID" value="RMB56565.1"/>
    <property type="molecule type" value="Genomic_DNA"/>
</dbReference>
<evidence type="ECO:0000259" key="2">
    <source>
        <dbReference type="Pfam" id="PF05170"/>
    </source>
</evidence>
<dbReference type="InterPro" id="IPR007844">
    <property type="entry name" value="AsmA"/>
</dbReference>
<dbReference type="Proteomes" id="UP000281985">
    <property type="component" value="Unassembled WGS sequence"/>
</dbReference>
<dbReference type="RefSeq" id="WP_121918377.1">
    <property type="nucleotide sequence ID" value="NZ_REFV01000016.1"/>
</dbReference>
<dbReference type="InterPro" id="IPR052894">
    <property type="entry name" value="AsmA-related"/>
</dbReference>
<gene>
    <name evidence="3" type="ORF">EAX61_13975</name>
</gene>
<comment type="caution">
    <text evidence="3">The sequence shown here is derived from an EMBL/GenBank/DDBJ whole genome shotgun (WGS) entry which is preliminary data.</text>
</comment>
<dbReference type="OrthoDB" id="596403at2"/>
<proteinExistence type="predicted"/>
<protein>
    <submittedName>
        <fullName evidence="3">AsmA family protein</fullName>
    </submittedName>
</protein>
<accession>A0A3M0FVN7</accession>
<evidence type="ECO:0000313" key="4">
    <source>
        <dbReference type="Proteomes" id="UP000281985"/>
    </source>
</evidence>
<dbReference type="PANTHER" id="PTHR30441">
    <property type="entry name" value="DUF748 DOMAIN-CONTAINING PROTEIN"/>
    <property type="match status" value="1"/>
</dbReference>
<reference evidence="3 4" key="1">
    <citation type="submission" date="2018-10" db="EMBL/GenBank/DDBJ databases">
        <title>Dokdonia luteus sp. nov., isolated from sea water.</title>
        <authorList>
            <person name="Zhou L.Y."/>
            <person name="Du Z.J."/>
        </authorList>
    </citation>
    <scope>NUCLEOTIDE SEQUENCE [LARGE SCALE GENOMIC DNA]</scope>
    <source>
        <strain evidence="3 4">SH27</strain>
    </source>
</reference>
<keyword evidence="4" id="KW-1185">Reference proteome</keyword>
<dbReference type="GO" id="GO:0090313">
    <property type="term" value="P:regulation of protein targeting to membrane"/>
    <property type="evidence" value="ECO:0007669"/>
    <property type="project" value="TreeGrafter"/>
</dbReference>
<evidence type="ECO:0000256" key="1">
    <source>
        <dbReference type="SAM" id="MobiDB-lite"/>
    </source>
</evidence>
<evidence type="ECO:0000313" key="3">
    <source>
        <dbReference type="EMBL" id="RMB56565.1"/>
    </source>
</evidence>
<organism evidence="3 4">
    <name type="scientific">Dokdonia sinensis</name>
    <dbReference type="NCBI Taxonomy" id="2479847"/>
    <lineage>
        <taxon>Bacteria</taxon>
        <taxon>Pseudomonadati</taxon>
        <taxon>Bacteroidota</taxon>
        <taxon>Flavobacteriia</taxon>
        <taxon>Flavobacteriales</taxon>
        <taxon>Flavobacteriaceae</taxon>
        <taxon>Dokdonia</taxon>
    </lineage>
</organism>
<dbReference type="GO" id="GO:0005886">
    <property type="term" value="C:plasma membrane"/>
    <property type="evidence" value="ECO:0007669"/>
    <property type="project" value="TreeGrafter"/>
</dbReference>
<dbReference type="Pfam" id="PF05170">
    <property type="entry name" value="AsmA"/>
    <property type="match status" value="1"/>
</dbReference>
<feature type="domain" description="AsmA" evidence="2">
    <location>
        <begin position="1"/>
        <end position="668"/>
    </location>
</feature>
<feature type="region of interest" description="Disordered" evidence="1">
    <location>
        <begin position="841"/>
        <end position="867"/>
    </location>
</feature>
<feature type="compositionally biased region" description="Polar residues" evidence="1">
    <location>
        <begin position="850"/>
        <end position="860"/>
    </location>
</feature>